<keyword evidence="1" id="KW-0812">Transmembrane</keyword>
<name>A0ABQ2FKZ1_9DEIO</name>
<protein>
    <submittedName>
        <fullName evidence="2">Uncharacterized protein</fullName>
    </submittedName>
</protein>
<accession>A0ABQ2FKZ1</accession>
<organism evidence="2 3">
    <name type="scientific">Deinococcus radiotolerans</name>
    <dbReference type="NCBI Taxonomy" id="1309407"/>
    <lineage>
        <taxon>Bacteria</taxon>
        <taxon>Thermotogati</taxon>
        <taxon>Deinococcota</taxon>
        <taxon>Deinococci</taxon>
        <taxon>Deinococcales</taxon>
        <taxon>Deinococcaceae</taxon>
        <taxon>Deinococcus</taxon>
    </lineage>
</organism>
<comment type="caution">
    <text evidence="2">The sequence shown here is derived from an EMBL/GenBank/DDBJ whole genome shotgun (WGS) entry which is preliminary data.</text>
</comment>
<evidence type="ECO:0000313" key="2">
    <source>
        <dbReference type="EMBL" id="GGL05347.1"/>
    </source>
</evidence>
<proteinExistence type="predicted"/>
<keyword evidence="3" id="KW-1185">Reference proteome</keyword>
<dbReference type="RefSeq" id="WP_189069344.1">
    <property type="nucleotide sequence ID" value="NZ_BMPE01000006.1"/>
</dbReference>
<evidence type="ECO:0000313" key="3">
    <source>
        <dbReference type="Proteomes" id="UP000604341"/>
    </source>
</evidence>
<keyword evidence="1" id="KW-1133">Transmembrane helix</keyword>
<keyword evidence="1" id="KW-0472">Membrane</keyword>
<dbReference type="Proteomes" id="UP000604341">
    <property type="component" value="Unassembled WGS sequence"/>
</dbReference>
<feature type="transmembrane region" description="Helical" evidence="1">
    <location>
        <begin position="73"/>
        <end position="92"/>
    </location>
</feature>
<dbReference type="InterPro" id="IPR047928">
    <property type="entry name" value="Perm_prefix_1"/>
</dbReference>
<dbReference type="NCBIfam" id="NF038403">
    <property type="entry name" value="perm_prefix_1"/>
    <property type="match status" value="1"/>
</dbReference>
<evidence type="ECO:0000256" key="1">
    <source>
        <dbReference type="SAM" id="Phobius"/>
    </source>
</evidence>
<sequence>MNPEERFIRSATRGLRGTVRAEVQAELRSHLHERLQDLRLSGCTEAEAGRLALRELGSPLTVRRSLWVTHPPLYLLGWAALTLTVVMTGLYFRDVQVFPTPIPQVGDGYGLRGVSGDIVPGLRLDAWARQLPPQASVVNAGGTATLHVGRAPTIPLRGGASDDRPLIFEAEALPGADRFLVKGSNGLFRPLIPWLEQAYHVRGPFLNLPNLGVRAYRAGLGVRVPLAPGGQLSLNGVALPGETGPRLSDWADHLNMRLTAEAVLGMLSAAQQARMDVSPSELLSAPGDLNVLRVNPGESYVLVTRYPEEVSSEGRTEVTGRERLEVSRPVQADRDGILRLQRFYSPYGTNWTALRVHPDFRRWAAAPLTSQTLPAVLVQVGREYRRGVPLKIVGTPALEGQAYEIPLVELKPGQP</sequence>
<reference evidence="3" key="1">
    <citation type="journal article" date="2019" name="Int. J. Syst. Evol. Microbiol.">
        <title>The Global Catalogue of Microorganisms (GCM) 10K type strain sequencing project: providing services to taxonomists for standard genome sequencing and annotation.</title>
        <authorList>
            <consortium name="The Broad Institute Genomics Platform"/>
            <consortium name="The Broad Institute Genome Sequencing Center for Infectious Disease"/>
            <person name="Wu L."/>
            <person name="Ma J."/>
        </authorList>
    </citation>
    <scope>NUCLEOTIDE SEQUENCE [LARGE SCALE GENOMIC DNA]</scope>
    <source>
        <strain evidence="3">JCM 19173</strain>
    </source>
</reference>
<gene>
    <name evidence="2" type="ORF">GCM10010844_25140</name>
</gene>
<dbReference type="EMBL" id="BMPE01000006">
    <property type="protein sequence ID" value="GGL05347.1"/>
    <property type="molecule type" value="Genomic_DNA"/>
</dbReference>